<evidence type="ECO:0000313" key="1">
    <source>
        <dbReference type="EMBL" id="OXN00425.1"/>
    </source>
</evidence>
<dbReference type="EMBL" id="NEWD01000016">
    <property type="protein sequence ID" value="OXN00425.1"/>
    <property type="molecule type" value="Genomic_DNA"/>
</dbReference>
<organism evidence="1 2">
    <name type="scientific">Bifidobacterium vansinderenii</name>
    <dbReference type="NCBI Taxonomy" id="1984871"/>
    <lineage>
        <taxon>Bacteria</taxon>
        <taxon>Bacillati</taxon>
        <taxon>Actinomycetota</taxon>
        <taxon>Actinomycetes</taxon>
        <taxon>Bifidobacteriales</taxon>
        <taxon>Bifidobacteriaceae</taxon>
        <taxon>Bifidobacterium</taxon>
    </lineage>
</organism>
<dbReference type="AlphaFoldDB" id="A0A229VXT5"/>
<comment type="caution">
    <text evidence="1">The sequence shown here is derived from an EMBL/GenBank/DDBJ whole genome shotgun (WGS) entry which is preliminary data.</text>
</comment>
<name>A0A229VXT5_9BIFI</name>
<protein>
    <submittedName>
        <fullName evidence="1">Uncharacterized protein</fullName>
    </submittedName>
</protein>
<sequence>MAQMAAYVPTLNARRSSRRSFADWFRVRRAARMEEGMLDFGSLIVPRVRTSAELLPDAASVMDASEVLPGVGDSFLDL</sequence>
<gene>
    <name evidence="1" type="ORF">Tam10B_1295</name>
</gene>
<dbReference type="Proteomes" id="UP000215433">
    <property type="component" value="Unassembled WGS sequence"/>
</dbReference>
<proteinExistence type="predicted"/>
<evidence type="ECO:0000313" key="2">
    <source>
        <dbReference type="Proteomes" id="UP000215433"/>
    </source>
</evidence>
<accession>A0A229VXT5</accession>
<reference evidence="1 2" key="1">
    <citation type="submission" date="2017-05" db="EMBL/GenBank/DDBJ databases">
        <title>Bifidobacterium vansinderenii sp. nov.</title>
        <authorList>
            <person name="Lugli G.A."/>
            <person name="Duranti S."/>
            <person name="Mangifesta M."/>
        </authorList>
    </citation>
    <scope>NUCLEOTIDE SEQUENCE [LARGE SCALE GENOMIC DNA]</scope>
    <source>
        <strain evidence="1 2">Tam10B</strain>
    </source>
</reference>
<dbReference type="RefSeq" id="WP_093960452.1">
    <property type="nucleotide sequence ID" value="NZ_NEWD01000016.1"/>
</dbReference>
<keyword evidence="2" id="KW-1185">Reference proteome</keyword>